<dbReference type="EMBL" id="CAADFM010000305">
    <property type="protein sequence ID" value="VFK21485.1"/>
    <property type="molecule type" value="Genomic_DNA"/>
</dbReference>
<proteinExistence type="predicted"/>
<reference evidence="2" key="1">
    <citation type="submission" date="2019-02" db="EMBL/GenBank/DDBJ databases">
        <authorList>
            <person name="Gruber-Vodicka R. H."/>
            <person name="Seah K. B. B."/>
        </authorList>
    </citation>
    <scope>NUCLEOTIDE SEQUENCE</scope>
    <source>
        <strain evidence="1">BECK_S312</strain>
        <strain evidence="2">BECK_S426</strain>
    </source>
</reference>
<evidence type="ECO:0000313" key="2">
    <source>
        <dbReference type="EMBL" id="VFK34960.1"/>
    </source>
</evidence>
<organism evidence="2">
    <name type="scientific">Candidatus Kentrum sp. LPFa</name>
    <dbReference type="NCBI Taxonomy" id="2126335"/>
    <lineage>
        <taxon>Bacteria</taxon>
        <taxon>Pseudomonadati</taxon>
        <taxon>Pseudomonadota</taxon>
        <taxon>Gammaproteobacteria</taxon>
        <taxon>Candidatus Kentrum</taxon>
    </lineage>
</organism>
<gene>
    <name evidence="1" type="ORF">BECKLPF1236A_GA0070988_103054</name>
    <name evidence="2" type="ORF">BECKLPF1236C_GA0070990_103174</name>
</gene>
<evidence type="ECO:0000313" key="1">
    <source>
        <dbReference type="EMBL" id="VFK21485.1"/>
    </source>
</evidence>
<name>A0A450Y0A7_9GAMM</name>
<dbReference type="EMBL" id="CAADFP010000317">
    <property type="protein sequence ID" value="VFK34960.1"/>
    <property type="molecule type" value="Genomic_DNA"/>
</dbReference>
<dbReference type="AlphaFoldDB" id="A0A450Y0A7"/>
<sequence>MKSIAVPRQVDSLNDLLKQASREEILLEATDGRRFILASVEKWKSFHVGDDDDITENRDLMTHLSNRRGEGRRVPLTDVKEILGL</sequence>
<accession>A0A450Y0A7</accession>
<protein>
    <recommendedName>
        <fullName evidence="3">Antitoxin Phd_YefM, type II toxin-antitoxin system</fullName>
    </recommendedName>
</protein>
<evidence type="ECO:0008006" key="3">
    <source>
        <dbReference type="Google" id="ProtNLM"/>
    </source>
</evidence>